<organism evidence="1 2">
    <name type="scientific">Couchioplanes caeruleus</name>
    <dbReference type="NCBI Taxonomy" id="56438"/>
    <lineage>
        <taxon>Bacteria</taxon>
        <taxon>Bacillati</taxon>
        <taxon>Actinomycetota</taxon>
        <taxon>Actinomycetes</taxon>
        <taxon>Micromonosporales</taxon>
        <taxon>Micromonosporaceae</taxon>
        <taxon>Couchioplanes</taxon>
    </lineage>
</organism>
<evidence type="ECO:0000313" key="2">
    <source>
        <dbReference type="Proteomes" id="UP000271683"/>
    </source>
</evidence>
<accession>A0A3N1GJ59</accession>
<protein>
    <submittedName>
        <fullName evidence="1">Uncharacterized protein</fullName>
    </submittedName>
</protein>
<evidence type="ECO:0000313" key="1">
    <source>
        <dbReference type="EMBL" id="ROP30302.1"/>
    </source>
</evidence>
<comment type="caution">
    <text evidence="1">The sequence shown here is derived from an EMBL/GenBank/DDBJ whole genome shotgun (WGS) entry which is preliminary data.</text>
</comment>
<dbReference type="EMBL" id="RJKL01000001">
    <property type="protein sequence ID" value="ROP30302.1"/>
    <property type="molecule type" value="Genomic_DNA"/>
</dbReference>
<sequence>MCWTVDELTEACLEALATGCIEGVPLEADPEDLASQLSYPNRLLPGQADGGDPYGRAFEQRYFARGLHMTRDWGYVTAFYVRDHPHAPWESNGITLRAYLMDEPPEWSTVAAELRRCGFELVPTPEALSHPDEYTVRGSAVSAKVATGDGYDAAPPGKLIGVTINRNVVPLPSPDRRGHIRNAMRALGKAGAGAWPDWLAQREFTADDYVAVLIALTRLNSDQPTRTDEWTALLTWFLEQARETNVFRREEWTYQWALYGSPSPADVSRACMAALPMTLDEARSMPESWRDIAPDDARRARMTRALLSLARDAAPNPAALREIDRWKREKRPWIR</sequence>
<proteinExistence type="predicted"/>
<reference evidence="1 2" key="1">
    <citation type="submission" date="2018-11" db="EMBL/GenBank/DDBJ databases">
        <title>Sequencing the genomes of 1000 actinobacteria strains.</title>
        <authorList>
            <person name="Klenk H.-P."/>
        </authorList>
    </citation>
    <scope>NUCLEOTIDE SEQUENCE [LARGE SCALE GENOMIC DNA]</scope>
    <source>
        <strain evidence="1 2">DSM 43634</strain>
    </source>
</reference>
<dbReference type="Proteomes" id="UP000271683">
    <property type="component" value="Unassembled WGS sequence"/>
</dbReference>
<gene>
    <name evidence="1" type="ORF">EDD30_3142</name>
</gene>
<dbReference type="AlphaFoldDB" id="A0A3N1GJ59"/>
<name>A0A3N1GJ59_9ACTN</name>